<proteinExistence type="predicted"/>
<reference evidence="1 2" key="1">
    <citation type="journal article" date="2010" name="Proc. Natl. Acad. Sci. U.S.A.">
        <title>A Nitrospira metagenome illuminates the physiology and evolution of globally important nitrite-oxidizing bacteria.</title>
        <authorList>
            <person name="Lucker S."/>
            <person name="Wagner M."/>
            <person name="Maixner F."/>
            <person name="Pelletier E."/>
            <person name="Koch H."/>
            <person name="Vacherie B."/>
            <person name="Rattei T."/>
            <person name="Sinninghe Damste J."/>
            <person name="Spieck E."/>
            <person name="Le Paslier D."/>
            <person name="Daims H."/>
        </authorList>
    </citation>
    <scope>NUCLEOTIDE SEQUENCE [LARGE SCALE GENOMIC DNA]</scope>
</reference>
<keyword evidence="2" id="KW-1185">Reference proteome</keyword>
<dbReference type="Proteomes" id="UP000001660">
    <property type="component" value="Chromosome"/>
</dbReference>
<dbReference type="EMBL" id="FP929003">
    <property type="protein sequence ID" value="CBK41675.1"/>
    <property type="molecule type" value="Genomic_DNA"/>
</dbReference>
<organism evidence="1 2">
    <name type="scientific">Nitrospira defluvii</name>
    <dbReference type="NCBI Taxonomy" id="330214"/>
    <lineage>
        <taxon>Bacteria</taxon>
        <taxon>Pseudomonadati</taxon>
        <taxon>Nitrospirota</taxon>
        <taxon>Nitrospiria</taxon>
        <taxon>Nitrospirales</taxon>
        <taxon>Nitrospiraceae</taxon>
        <taxon>Nitrospira</taxon>
    </lineage>
</organism>
<protein>
    <submittedName>
        <fullName evidence="1">Uncharacterized protein</fullName>
    </submittedName>
</protein>
<gene>
    <name evidence="1" type="ORF">NIDE1951</name>
</gene>
<evidence type="ECO:0000313" key="2">
    <source>
        <dbReference type="Proteomes" id="UP000001660"/>
    </source>
</evidence>
<dbReference type="KEGG" id="nde:NIDE1951"/>
<evidence type="ECO:0000313" key="1">
    <source>
        <dbReference type="EMBL" id="CBK41675.1"/>
    </source>
</evidence>
<sequence>MLTDEESSLHFYSLNPPALMVLSRSLNLAHQLELRPCSLQFLLVNCPDGSAT</sequence>
<dbReference type="AlphaFoldDB" id="D8PEL6"/>
<dbReference type="STRING" id="330214.NIDE1951"/>
<accession>D8PEL6</accession>
<name>D8PEL6_9BACT</name>
<dbReference type="HOGENOM" id="CLU_3077946_0_0_0"/>